<dbReference type="Pfam" id="PF18998">
    <property type="entry name" value="Flg_new_2"/>
    <property type="match status" value="5"/>
</dbReference>
<dbReference type="HOGENOM" id="CLU_275180_0_0_6"/>
<feature type="region of interest" description="Disordered" evidence="2">
    <location>
        <begin position="169"/>
        <end position="193"/>
    </location>
</feature>
<sequence precursor="true">MKSTTKNVFVLAVLLLATLFTIGLAQADDKTHNSKKNDNTHDSKENDKTSELKITKAGAGEAIITSSPAGINCGAACSAGFKTKSSVTLTATVATGSVFKGWSGACKGSVTTCTVTMKEAQNVTAITALLPITLSVNKTGSGTGTVTSAPAGIDCGVTCSATYPPKFASHHADSGKDENKEHEHAQEDDEHSHKPAALVTLTATPATGSTFNGWSGACTGTATTCTVTMNQTQNVTANFAPMQMTLSVAKTGTGSGTVTSLQTGIDCGVTCSGIYNWSTPVTLAAAPATGSTFAGWSGACTGTAAICTVTMDQAQNITASFTPMQMTLTTAKTGSGTGAITSSPAGIDCGPTCSGIYDWSTPVTLTATPATDSTFKGWTGACTGTTTTCTVTMDQAQNVSADFAPAFKTLSFSKAGSGTGTITSTPAGIDCGATCSVSFATNTQITLTAVPATGSTFGGWFGACTGTATTCTVTLNQAKSINATFSVPAITTYQYDANGNLTQITDPLGRIRQYQYDALNQPVRQLEPHPTVIGSTLGQIDISYDSLGQVNGVTDPRNLTTRYSVDSLGNLLKQTSPDTGITDADHDPAGNLKTRTDARGKIANYSYDSLNRISKIAYDDQTVSYTWDNCANGINRLCSLSNNNSSLSYGYDSHGRITGKTQSTGATPLTVSHSYNSAGQRIASLSPGGQSIEYQWTGNRITAITSNGQPVINQITYEPDGQVNGWNWGNNQQNERFYDLAGRNIIVSMGFDAQSQLPDSRYYGYDAAGRQTSAIDDLNPSLNQQHQYDQLDRLTGSQRGEPQTSRTDYSYDLSGNRNEKIKDNATLYSYSTDPNSNRLQNQSGAQTVSYSYDPAGNLTGDGTFNYSYNAAGRRIATTNTTTAQTTSYGYDALGQRISKTNTGNTTQFFYDEQGHLTGEYDATGQLIQEIIWLGDLPVAVLKPTTPANPAATADIYYIHADHLGTPRKITRPNDNRVVWSWESEAFGNSLPDQNPSGLGMFVFNLRFPGQYYDVETGLFYNYFRDYDPAKGRYIESDPIGLEGGVNTYGYASQNPIGLTDPFGLHSTTSEQNYPVIPATTIGILIKTNSIMQNAVMNSVSDEGESCPTEKYPLKNREKRNKERREKPKDPAEAERRKNDNHDKKGRSGRGGSDPSPTGEDW</sequence>
<name>G3ITW6_METTV</name>
<feature type="region of interest" description="Disordered" evidence="2">
    <location>
        <begin position="574"/>
        <end position="594"/>
    </location>
</feature>
<organism evidence="6 7">
    <name type="scientific">Methylobacter tundripaludum (strain ATCC BAA-1195 / DSM 17260 / SV96)</name>
    <dbReference type="NCBI Taxonomy" id="697282"/>
    <lineage>
        <taxon>Bacteria</taxon>
        <taxon>Pseudomonadati</taxon>
        <taxon>Pseudomonadota</taxon>
        <taxon>Gammaproteobacteria</taxon>
        <taxon>Methylococcales</taxon>
        <taxon>Methylococcaceae</taxon>
        <taxon>Methylobacter</taxon>
    </lineage>
</organism>
<dbReference type="AlphaFoldDB" id="G3ITW6"/>
<dbReference type="Pfam" id="PF25023">
    <property type="entry name" value="TEN_YD-shell"/>
    <property type="match status" value="1"/>
</dbReference>
<feature type="domain" description="Teneurin-like YD-shell" evidence="5">
    <location>
        <begin position="764"/>
        <end position="1037"/>
    </location>
</feature>
<evidence type="ECO:0000259" key="5">
    <source>
        <dbReference type="Pfam" id="PF25023"/>
    </source>
</evidence>
<feature type="domain" description="Bacterial repeat" evidence="4">
    <location>
        <begin position="248"/>
        <end position="324"/>
    </location>
</feature>
<dbReference type="RefSeq" id="WP_006889431.1">
    <property type="nucleotide sequence ID" value="NZ_JH109152.1"/>
</dbReference>
<dbReference type="InterPro" id="IPR031325">
    <property type="entry name" value="RHS_repeat"/>
</dbReference>
<dbReference type="NCBIfam" id="TIGR03696">
    <property type="entry name" value="Rhs_assc_core"/>
    <property type="match status" value="1"/>
</dbReference>
<dbReference type="STRING" id="697282.Mettu_0209"/>
<feature type="chain" id="PRO_5003445513" evidence="3">
    <location>
        <begin position="28"/>
        <end position="1161"/>
    </location>
</feature>
<keyword evidence="7" id="KW-1185">Reference proteome</keyword>
<dbReference type="eggNOG" id="COG4447">
    <property type="taxonomic scope" value="Bacteria"/>
</dbReference>
<feature type="signal peptide" evidence="3">
    <location>
        <begin position="1"/>
        <end position="27"/>
    </location>
</feature>
<feature type="domain" description="Bacterial repeat" evidence="4">
    <location>
        <begin position="352"/>
        <end position="405"/>
    </location>
</feature>
<protein>
    <submittedName>
        <fullName evidence="6">RHS repeat-associated protein</fullName>
    </submittedName>
</protein>
<evidence type="ECO:0000313" key="6">
    <source>
        <dbReference type="EMBL" id="EGW21449.1"/>
    </source>
</evidence>
<proteinExistence type="predicted"/>
<dbReference type="Pfam" id="PF05593">
    <property type="entry name" value="RHS_repeat"/>
    <property type="match status" value="2"/>
</dbReference>
<dbReference type="InterPro" id="IPR056823">
    <property type="entry name" value="TEN-like_YD-shell"/>
</dbReference>
<dbReference type="eggNOG" id="COG3209">
    <property type="taxonomic scope" value="Bacteria"/>
</dbReference>
<keyword evidence="3" id="KW-0732">Signal</keyword>
<feature type="compositionally biased region" description="Low complexity" evidence="2">
    <location>
        <begin position="1152"/>
        <end position="1161"/>
    </location>
</feature>
<feature type="region of interest" description="Disordered" evidence="2">
    <location>
        <begin position="30"/>
        <end position="51"/>
    </location>
</feature>
<evidence type="ECO:0000256" key="3">
    <source>
        <dbReference type="SAM" id="SignalP"/>
    </source>
</evidence>
<dbReference type="Proteomes" id="UP000004664">
    <property type="component" value="Unassembled WGS sequence"/>
</dbReference>
<feature type="compositionally biased region" description="Basic and acidic residues" evidence="2">
    <location>
        <begin position="583"/>
        <end position="594"/>
    </location>
</feature>
<dbReference type="PANTHER" id="PTHR32305:SF15">
    <property type="entry name" value="PROTEIN RHSA-RELATED"/>
    <property type="match status" value="1"/>
</dbReference>
<accession>G3ITW6</accession>
<dbReference type="InterPro" id="IPR022385">
    <property type="entry name" value="Rhs_assc_core"/>
</dbReference>
<feature type="domain" description="Bacterial repeat" evidence="4">
    <location>
        <begin position="79"/>
        <end position="125"/>
    </location>
</feature>
<evidence type="ECO:0000313" key="7">
    <source>
        <dbReference type="Proteomes" id="UP000004664"/>
    </source>
</evidence>
<dbReference type="EMBL" id="JH109152">
    <property type="protein sequence ID" value="EGW21449.1"/>
    <property type="molecule type" value="Genomic_DNA"/>
</dbReference>
<feature type="compositionally biased region" description="Polar residues" evidence="2">
    <location>
        <begin position="795"/>
        <end position="816"/>
    </location>
</feature>
<dbReference type="InterPro" id="IPR044060">
    <property type="entry name" value="Bacterial_rp_domain"/>
</dbReference>
<evidence type="ECO:0000259" key="4">
    <source>
        <dbReference type="Pfam" id="PF18998"/>
    </source>
</evidence>
<feature type="domain" description="Bacterial repeat" evidence="4">
    <location>
        <begin position="433"/>
        <end position="486"/>
    </location>
</feature>
<dbReference type="Gene3D" id="2.180.10.10">
    <property type="entry name" value="RHS repeat-associated core"/>
    <property type="match status" value="1"/>
</dbReference>
<feature type="region of interest" description="Disordered" evidence="2">
    <location>
        <begin position="1098"/>
        <end position="1161"/>
    </location>
</feature>
<dbReference type="InterPro" id="IPR050708">
    <property type="entry name" value="T6SS_VgrG/RHS"/>
</dbReference>
<dbReference type="NCBIfam" id="TIGR01643">
    <property type="entry name" value="YD_repeat_2x"/>
    <property type="match status" value="3"/>
</dbReference>
<gene>
    <name evidence="6" type="ORF">Mettu_0209</name>
</gene>
<feature type="region of interest" description="Disordered" evidence="2">
    <location>
        <begin position="792"/>
        <end position="816"/>
    </location>
</feature>
<keyword evidence="1" id="KW-0677">Repeat</keyword>
<feature type="domain" description="Bacterial repeat" evidence="4">
    <location>
        <begin position="195"/>
        <end position="241"/>
    </location>
</feature>
<feature type="compositionally biased region" description="Basic and acidic residues" evidence="2">
    <location>
        <begin position="1111"/>
        <end position="1142"/>
    </location>
</feature>
<dbReference type="InterPro" id="IPR006530">
    <property type="entry name" value="YD"/>
</dbReference>
<reference evidence="6 7" key="1">
    <citation type="submission" date="2011-06" db="EMBL/GenBank/DDBJ databases">
        <title>Genomic sequence of Methylobacter tundripaludum SV96.</title>
        <authorList>
            <consortium name="US DOE Joint Genome Institute"/>
            <person name="Lucas S."/>
            <person name="Han J."/>
            <person name="Lapidus A."/>
            <person name="Cheng J.-F."/>
            <person name="Goodwin L."/>
            <person name="Pitluck S."/>
            <person name="Held B."/>
            <person name="Detter J.C."/>
            <person name="Han C."/>
            <person name="Tapia R."/>
            <person name="Land M."/>
            <person name="Hauser L."/>
            <person name="Kyrpides N."/>
            <person name="Ivanova N."/>
            <person name="Ovchinnikova G."/>
            <person name="Pagani I."/>
            <person name="Klotz M.G."/>
            <person name="Dispirito A.A."/>
            <person name="Murrell J.C."/>
            <person name="Dunfield P."/>
            <person name="Kalyuzhnaya M.G."/>
            <person name="Svenning M."/>
            <person name="Trotsenko Y.A."/>
            <person name="Stein L.Y."/>
            <person name="Woyke T."/>
        </authorList>
    </citation>
    <scope>NUCLEOTIDE SEQUENCE [LARGE SCALE GENOMIC DNA]</scope>
    <source>
        <strain evidence="7">ATCC BAA-1195 / DSM 17260 / SV96</strain>
    </source>
</reference>
<evidence type="ECO:0000256" key="1">
    <source>
        <dbReference type="ARBA" id="ARBA00022737"/>
    </source>
</evidence>
<feature type="compositionally biased region" description="Basic and acidic residues" evidence="2">
    <location>
        <begin position="170"/>
        <end position="193"/>
    </location>
</feature>
<dbReference type="PRINTS" id="PR00394">
    <property type="entry name" value="RHSPROTEIN"/>
</dbReference>
<evidence type="ECO:0000256" key="2">
    <source>
        <dbReference type="SAM" id="MobiDB-lite"/>
    </source>
</evidence>
<dbReference type="PANTHER" id="PTHR32305">
    <property type="match status" value="1"/>
</dbReference>